<accession>A0A8X7WR85</accession>
<dbReference type="Proteomes" id="UP000886595">
    <property type="component" value="Unassembled WGS sequence"/>
</dbReference>
<evidence type="ECO:0000313" key="2">
    <source>
        <dbReference type="EMBL" id="KAG2334221.1"/>
    </source>
</evidence>
<keyword evidence="1" id="KW-1133">Transmembrane helix</keyword>
<dbReference type="AlphaFoldDB" id="A0A8X7WR85"/>
<keyword evidence="3" id="KW-1185">Reference proteome</keyword>
<evidence type="ECO:0000313" key="3">
    <source>
        <dbReference type="Proteomes" id="UP000886595"/>
    </source>
</evidence>
<proteinExistence type="predicted"/>
<evidence type="ECO:0000256" key="1">
    <source>
        <dbReference type="SAM" id="Phobius"/>
    </source>
</evidence>
<protein>
    <submittedName>
        <fullName evidence="2">Uncharacterized protein</fullName>
    </submittedName>
</protein>
<feature type="transmembrane region" description="Helical" evidence="1">
    <location>
        <begin position="12"/>
        <end position="33"/>
    </location>
</feature>
<keyword evidence="1" id="KW-0472">Membrane</keyword>
<organism evidence="2 3">
    <name type="scientific">Brassica carinata</name>
    <name type="common">Ethiopian mustard</name>
    <name type="synonym">Abyssinian cabbage</name>
    <dbReference type="NCBI Taxonomy" id="52824"/>
    <lineage>
        <taxon>Eukaryota</taxon>
        <taxon>Viridiplantae</taxon>
        <taxon>Streptophyta</taxon>
        <taxon>Embryophyta</taxon>
        <taxon>Tracheophyta</taxon>
        <taxon>Spermatophyta</taxon>
        <taxon>Magnoliopsida</taxon>
        <taxon>eudicotyledons</taxon>
        <taxon>Gunneridae</taxon>
        <taxon>Pentapetalae</taxon>
        <taxon>rosids</taxon>
        <taxon>malvids</taxon>
        <taxon>Brassicales</taxon>
        <taxon>Brassicaceae</taxon>
        <taxon>Brassiceae</taxon>
        <taxon>Brassica</taxon>
    </lineage>
</organism>
<dbReference type="InterPro" id="IPR006740">
    <property type="entry name" value="DUF604"/>
</dbReference>
<comment type="caution">
    <text evidence="2">The sequence shown here is derived from an EMBL/GenBank/DDBJ whole genome shotgun (WGS) entry which is preliminary data.</text>
</comment>
<dbReference type="Pfam" id="PF04646">
    <property type="entry name" value="DUF604"/>
    <property type="match status" value="1"/>
</dbReference>
<keyword evidence="1" id="KW-0812">Transmembrane</keyword>
<dbReference type="EMBL" id="JAAMPC010000001">
    <property type="protein sequence ID" value="KAG2334221.1"/>
    <property type="molecule type" value="Genomic_DNA"/>
</dbReference>
<gene>
    <name evidence="2" type="ORF">Bca52824_005401</name>
</gene>
<name>A0A8X7WR85_BRACI</name>
<dbReference type="OrthoDB" id="414175at2759"/>
<dbReference type="PANTHER" id="PTHR10811">
    <property type="entry name" value="FRINGE-RELATED"/>
    <property type="match status" value="1"/>
</dbReference>
<reference evidence="2 3" key="1">
    <citation type="submission" date="2020-02" db="EMBL/GenBank/DDBJ databases">
        <authorList>
            <person name="Ma Q."/>
            <person name="Huang Y."/>
            <person name="Song X."/>
            <person name="Pei D."/>
        </authorList>
    </citation>
    <scope>NUCLEOTIDE SEQUENCE [LARGE SCALE GENOMIC DNA]</scope>
    <source>
        <strain evidence="2">Sxm20200214</strain>
        <tissue evidence="2">Leaf</tissue>
    </source>
</reference>
<dbReference type="Gene3D" id="3.90.550.50">
    <property type="match status" value="1"/>
</dbReference>
<sequence>MPSPTYHANIFCKYLVILGLISLFSILFFYNLAYISSQSLDRNISTIKCQESLLHPKEATTNLSHLMFVLAGSSRTWKNRRTYIESWWRPNVTRGNLFLDMEPSKEFRPWSPTLPPFRINEDFKKLRIYPKLANPVHVRIYRSILDTYRLKQDDGVRWYVMGDDDSLLFVDNIVDMLSKYDHTKKHYIGTFSETIKSNVRFSFDMAYGGAGYALSYPLVKALVTKLDECIERYHFIWAGDQLQSFCLADLGVDVTHEKGFHQIDLHSDLSGLLSSHPTAPLLSLHHFESVAPLFPDMNRPGSVLHIMKAANVDQSRMLQPSICHVRASKWTFSVSWGYSAHIYESIFPRSYLKRPIETFRPWLKGRPPFYMFNTRPVSRDPCEAPHWFFFDSVEQEKERVVTSYTRKFPRNMTSCSFSGNISADPVVSIRVFSPKTAKEGRKVECCDVEYDGADVANMRLRDCRRDEIIA</sequence>